<keyword evidence="1" id="KW-1133">Transmembrane helix</keyword>
<evidence type="ECO:0000313" key="2">
    <source>
        <dbReference type="EMBL" id="PKQ66637.1"/>
    </source>
</evidence>
<sequence>MRNIYYMIWSDAIISFKKHQPDRTNWKFTLFVYITWIHALNWWIIFIWLKYFDVLNIPLITIDVFISDMINKFVAFTIMFALPFGVLNYFLVFYNNRYEKIIQKYRDVKLRYAPIYSFTIAILAFVTAILYGILT</sequence>
<dbReference type="EMBL" id="MVDE01000013">
    <property type="protein sequence ID" value="PKQ66637.1"/>
    <property type="molecule type" value="Genomic_DNA"/>
</dbReference>
<feature type="transmembrane region" description="Helical" evidence="1">
    <location>
        <begin position="28"/>
        <end position="49"/>
    </location>
</feature>
<evidence type="ECO:0000313" key="3">
    <source>
        <dbReference type="Proteomes" id="UP000233618"/>
    </source>
</evidence>
<protein>
    <submittedName>
        <fullName evidence="2">Uncharacterized protein</fullName>
    </submittedName>
</protein>
<proteinExistence type="predicted"/>
<dbReference type="AlphaFoldDB" id="A0A2N3I8J8"/>
<reference evidence="2 3" key="1">
    <citation type="journal article" date="2017" name="Front. Microbiol.">
        <title>Labilibaculum manganireducens gen. nov., sp. nov. and Labilibaculum filiforme sp. nov., Novel Bacteroidetes Isolated from Subsurface Sediments of the Baltic Sea.</title>
        <authorList>
            <person name="Vandieken V."/>
            <person name="Marshall I.P."/>
            <person name="Niemann H."/>
            <person name="Engelen B."/>
            <person name="Cypionka H."/>
        </authorList>
    </citation>
    <scope>NUCLEOTIDE SEQUENCE [LARGE SCALE GENOMIC DNA]</scope>
    <source>
        <strain evidence="2 3">59.10-2M</strain>
    </source>
</reference>
<feature type="transmembrane region" description="Helical" evidence="1">
    <location>
        <begin position="73"/>
        <end position="94"/>
    </location>
</feature>
<feature type="transmembrane region" description="Helical" evidence="1">
    <location>
        <begin position="115"/>
        <end position="134"/>
    </location>
</feature>
<organism evidence="2 3">
    <name type="scientific">Labilibaculum manganireducens</name>
    <dbReference type="NCBI Taxonomy" id="1940525"/>
    <lineage>
        <taxon>Bacteria</taxon>
        <taxon>Pseudomonadati</taxon>
        <taxon>Bacteroidota</taxon>
        <taxon>Bacteroidia</taxon>
        <taxon>Marinilabiliales</taxon>
        <taxon>Marinifilaceae</taxon>
        <taxon>Labilibaculum</taxon>
    </lineage>
</organism>
<keyword evidence="1" id="KW-0812">Transmembrane</keyword>
<keyword evidence="3" id="KW-1185">Reference proteome</keyword>
<dbReference type="Proteomes" id="UP000233618">
    <property type="component" value="Unassembled WGS sequence"/>
</dbReference>
<gene>
    <name evidence="2" type="ORF">BZG01_10175</name>
</gene>
<keyword evidence="1" id="KW-0472">Membrane</keyword>
<evidence type="ECO:0000256" key="1">
    <source>
        <dbReference type="SAM" id="Phobius"/>
    </source>
</evidence>
<name>A0A2N3I8J8_9BACT</name>
<comment type="caution">
    <text evidence="2">The sequence shown here is derived from an EMBL/GenBank/DDBJ whole genome shotgun (WGS) entry which is preliminary data.</text>
</comment>
<accession>A0A2N3I8J8</accession>